<evidence type="ECO:0000256" key="1">
    <source>
        <dbReference type="SAM" id="Phobius"/>
    </source>
</evidence>
<feature type="transmembrane region" description="Helical" evidence="1">
    <location>
        <begin position="12"/>
        <end position="30"/>
    </location>
</feature>
<dbReference type="AlphaFoldDB" id="A0A1E1MQ51"/>
<sequence length="375" mass="42821">MFLANSQTRERIPWVAAICALFLIWSFFTLRVNTKPFTVARNEHHPPDPIQPLNHNAGPIPKINATRPRYTPFADQALHEKDPKPYVSERPLILYAFFDTKLARENLRFYIKHALHDAADFLFIFNGDTNAEHLLPVAGNIRWLKRENKCFDLGAFAEVLLENGLYLKYKKYITMNASIRGPFVPHWSTGCWSDMYLSKVTNETKLVGMTMNCHIRPHIQSMIWAFDRTTIDFLLFPSAELVTKYQEILHPYIPDPYTPVPNMTAPGINSCPDKYWDAVAIEVYAAGLVKAAGYKVDAMMMAYHAGEVQRGDYTNGQECFKNADTLGSGRYYGIDIHPFDTVFAKTNRGIAPKVLERMTEWTDASGYSSYDHCSI</sequence>
<evidence type="ECO:0000313" key="2">
    <source>
        <dbReference type="EMBL" id="CZT50875.1"/>
    </source>
</evidence>
<gene>
    <name evidence="2" type="ORF">RSE6_11943</name>
</gene>
<name>A0A1E1MQ51_RHYSE</name>
<organism evidence="2 3">
    <name type="scientific">Rhynchosporium secalis</name>
    <name type="common">Barley scald fungus</name>
    <dbReference type="NCBI Taxonomy" id="38038"/>
    <lineage>
        <taxon>Eukaryota</taxon>
        <taxon>Fungi</taxon>
        <taxon>Dikarya</taxon>
        <taxon>Ascomycota</taxon>
        <taxon>Pezizomycotina</taxon>
        <taxon>Leotiomycetes</taxon>
        <taxon>Helotiales</taxon>
        <taxon>Ploettnerulaceae</taxon>
        <taxon>Rhynchosporium</taxon>
    </lineage>
</organism>
<evidence type="ECO:0000313" key="3">
    <source>
        <dbReference type="Proteomes" id="UP000177625"/>
    </source>
</evidence>
<keyword evidence="1" id="KW-1133">Transmembrane helix</keyword>
<keyword evidence="1" id="KW-0472">Membrane</keyword>
<proteinExistence type="predicted"/>
<dbReference type="EMBL" id="FJVC01000458">
    <property type="protein sequence ID" value="CZT50875.1"/>
    <property type="molecule type" value="Genomic_DNA"/>
</dbReference>
<protein>
    <submittedName>
        <fullName evidence="2">Uncharacterized protein</fullName>
    </submittedName>
</protein>
<keyword evidence="1" id="KW-0812">Transmembrane</keyword>
<accession>A0A1E1MQ51</accession>
<reference evidence="3" key="1">
    <citation type="submission" date="2016-03" db="EMBL/GenBank/DDBJ databases">
        <authorList>
            <person name="Guldener U."/>
        </authorList>
    </citation>
    <scope>NUCLEOTIDE SEQUENCE [LARGE SCALE GENOMIC DNA]</scope>
</reference>
<dbReference type="Proteomes" id="UP000177625">
    <property type="component" value="Unassembled WGS sequence"/>
</dbReference>
<keyword evidence="3" id="KW-1185">Reference proteome</keyword>